<dbReference type="SMART" id="SM01038">
    <property type="entry name" value="Bgal_small_N"/>
    <property type="match status" value="1"/>
</dbReference>
<evidence type="ECO:0000256" key="1">
    <source>
        <dbReference type="ARBA" id="ARBA00001412"/>
    </source>
</evidence>
<feature type="domain" description="F5/8 type C" evidence="8">
    <location>
        <begin position="1094"/>
        <end position="1238"/>
    </location>
</feature>
<dbReference type="EC" id="3.2.1.23" evidence="3"/>
<dbReference type="SUPFAM" id="SSF49785">
    <property type="entry name" value="Galactose-binding domain-like"/>
    <property type="match status" value="2"/>
</dbReference>
<evidence type="ECO:0000256" key="5">
    <source>
        <dbReference type="ARBA" id="ARBA00023295"/>
    </source>
</evidence>
<dbReference type="InterPro" id="IPR006104">
    <property type="entry name" value="Glyco_hydro_2_N"/>
</dbReference>
<dbReference type="EMBL" id="CAAHFG010000001">
    <property type="protein sequence ID" value="VGO13575.1"/>
    <property type="molecule type" value="Genomic_DNA"/>
</dbReference>
<dbReference type="InterPro" id="IPR004199">
    <property type="entry name" value="B-gal_small/dom_5"/>
</dbReference>
<comment type="catalytic activity">
    <reaction evidence="1">
        <text>Hydrolysis of terminal non-reducing beta-D-galactose residues in beta-D-galactosides.</text>
        <dbReference type="EC" id="3.2.1.23"/>
    </reaction>
</comment>
<dbReference type="SUPFAM" id="SSF51445">
    <property type="entry name" value="(Trans)glycosidases"/>
    <property type="match status" value="1"/>
</dbReference>
<dbReference type="InterPro" id="IPR050347">
    <property type="entry name" value="Bact_Beta-galactosidase"/>
</dbReference>
<dbReference type="InterPro" id="IPR000421">
    <property type="entry name" value="FA58C"/>
</dbReference>
<dbReference type="Pfam" id="PF00754">
    <property type="entry name" value="F5_F8_type_C"/>
    <property type="match status" value="1"/>
</dbReference>
<evidence type="ECO:0000259" key="8">
    <source>
        <dbReference type="PROSITE" id="PS50022"/>
    </source>
</evidence>
<dbReference type="Pfam" id="PF16353">
    <property type="entry name" value="LacZ_4"/>
    <property type="match status" value="1"/>
</dbReference>
<dbReference type="InterPro" id="IPR006101">
    <property type="entry name" value="Glyco_hydro_2"/>
</dbReference>
<dbReference type="PANTHER" id="PTHR46323">
    <property type="entry name" value="BETA-GALACTOSIDASE"/>
    <property type="match status" value="1"/>
</dbReference>
<dbReference type="InterPro" id="IPR011013">
    <property type="entry name" value="Gal_mutarotase_sf_dom"/>
</dbReference>
<dbReference type="InterPro" id="IPR014718">
    <property type="entry name" value="GH-type_carb-bd"/>
</dbReference>
<feature type="signal peptide" evidence="7">
    <location>
        <begin position="1"/>
        <end position="23"/>
    </location>
</feature>
<accession>A0A6C2U111</accession>
<dbReference type="GO" id="GO:0004565">
    <property type="term" value="F:beta-galactosidase activity"/>
    <property type="evidence" value="ECO:0007669"/>
    <property type="project" value="UniProtKB-EC"/>
</dbReference>
<evidence type="ECO:0000256" key="3">
    <source>
        <dbReference type="ARBA" id="ARBA00012756"/>
    </source>
</evidence>
<dbReference type="Gene3D" id="3.20.20.80">
    <property type="entry name" value="Glycosidases"/>
    <property type="match status" value="1"/>
</dbReference>
<dbReference type="Pfam" id="PF02837">
    <property type="entry name" value="Glyco_hydro_2_N"/>
    <property type="match status" value="1"/>
</dbReference>
<keyword evidence="7" id="KW-0732">Signal</keyword>
<dbReference type="SUPFAM" id="SSF49303">
    <property type="entry name" value="beta-Galactosidase/glucuronidase domain"/>
    <property type="match status" value="2"/>
</dbReference>
<dbReference type="InterPro" id="IPR008979">
    <property type="entry name" value="Galactose-bd-like_sf"/>
</dbReference>
<dbReference type="GO" id="GO:0005990">
    <property type="term" value="P:lactose catabolic process"/>
    <property type="evidence" value="ECO:0007669"/>
    <property type="project" value="TreeGrafter"/>
</dbReference>
<reference evidence="9 10" key="1">
    <citation type="submission" date="2019-04" db="EMBL/GenBank/DDBJ databases">
        <authorList>
            <person name="Van Vliet M D."/>
        </authorList>
    </citation>
    <scope>NUCLEOTIDE SEQUENCE [LARGE SCALE GENOMIC DNA]</scope>
    <source>
        <strain evidence="9 10">F1</strain>
    </source>
</reference>
<evidence type="ECO:0000256" key="4">
    <source>
        <dbReference type="ARBA" id="ARBA00022801"/>
    </source>
</evidence>
<keyword evidence="10" id="KW-1185">Reference proteome</keyword>
<evidence type="ECO:0000313" key="9">
    <source>
        <dbReference type="EMBL" id="VGO13575.1"/>
    </source>
</evidence>
<dbReference type="PANTHER" id="PTHR46323:SF2">
    <property type="entry name" value="BETA-GALACTOSIDASE"/>
    <property type="match status" value="1"/>
</dbReference>
<dbReference type="InterPro" id="IPR006103">
    <property type="entry name" value="Glyco_hydro_2_cat"/>
</dbReference>
<keyword evidence="4" id="KW-0378">Hydrolase</keyword>
<dbReference type="InterPro" id="IPR017853">
    <property type="entry name" value="GH"/>
</dbReference>
<dbReference type="Proteomes" id="UP000366872">
    <property type="component" value="Unassembled WGS sequence"/>
</dbReference>
<evidence type="ECO:0000256" key="2">
    <source>
        <dbReference type="ARBA" id="ARBA00007401"/>
    </source>
</evidence>
<dbReference type="GO" id="GO:0030246">
    <property type="term" value="F:carbohydrate binding"/>
    <property type="evidence" value="ECO:0007669"/>
    <property type="project" value="InterPro"/>
</dbReference>
<protein>
    <recommendedName>
        <fullName evidence="3">beta-galactosidase</fullName>
        <ecNumber evidence="3">3.2.1.23</ecNumber>
    </recommendedName>
    <alternativeName>
        <fullName evidence="6">Lactase</fullName>
    </alternativeName>
</protein>
<dbReference type="InterPro" id="IPR036156">
    <property type="entry name" value="Beta-gal/glucu_dom_sf"/>
</dbReference>
<feature type="chain" id="PRO_5025526583" description="beta-galactosidase" evidence="7">
    <location>
        <begin position="24"/>
        <end position="1240"/>
    </location>
</feature>
<dbReference type="InterPro" id="IPR006102">
    <property type="entry name" value="Ig-like_GH2"/>
</dbReference>
<dbReference type="PRINTS" id="PR00132">
    <property type="entry name" value="GLHYDRLASE2"/>
</dbReference>
<dbReference type="InterPro" id="IPR013783">
    <property type="entry name" value="Ig-like_fold"/>
</dbReference>
<dbReference type="GO" id="GO:0009341">
    <property type="term" value="C:beta-galactosidase complex"/>
    <property type="evidence" value="ECO:0007669"/>
    <property type="project" value="InterPro"/>
</dbReference>
<proteinExistence type="inferred from homology"/>
<evidence type="ECO:0000313" key="10">
    <source>
        <dbReference type="Proteomes" id="UP000366872"/>
    </source>
</evidence>
<dbReference type="Pfam" id="PF02929">
    <property type="entry name" value="Bgal_small_N"/>
    <property type="match status" value="1"/>
</dbReference>
<dbReference type="AlphaFoldDB" id="A0A6C2U111"/>
<sequence>MFSSQRAFLAVAMLFAVMASAKSAETKPEWANREVFAVNRLPSHAFAHRFPSMETARPEPNWAMPYHPDRYKMLNGNWKFNWSENPKSAPADFYKPSYSVKDWDEIPVPLPWQIAGYGELYYFNTGMAMVSHPRNGRGGETGNDLDLTNDKQVGMAKKKAATEGFVPTEFNPVGSYVTEFTVPENWNKERVILHFGGVKSAFYCWVNGKQVGYSQDSFTPAEFDITSFLKSGKNRLAVKVIRWSDGTYMENQDMLRMSGIIRDVYIYQTPMTHIADFFLIPELNDELSAGTIKLDVDLGGSSEPRTVEFELVNNQTGKSVLNKAAKSKGGKVQINASVAKPDLWHVEQPKLYTAFLTLKKGDKVEEMLRQDVGFRTFSWDEFGNMYLNGARYMIRGVNAHDTSQHTGRTLSYEEMVKDVTTMRALNINSLRMAHYPKDIRYYALCNRYGIAVADECNMESHTFDRIYADPAVEPLYRPQALFRMNNMVQRDKNQPCVIIWSYGNEQFPKNLEEIPTLTAMAEATKKTDPTRPGFAERTFQKHNDKNTHLHNIELIAPMYGGFERYPKWNESGQDRRPFFMCEYAHAMGNSMPRFQEQWHFFEANRGMNGGYIWDFADQSVLMEVEGQKGKHWTYGGDWGAFDNSGLFCNNGVVLPDRSFNGKSYQVRAVYQQVQFDPADAAGVATIKNKFGIRNLNEFDFRWALLENGKAVESAQVDFDLAPLSETEFKAPFKYKLKKGQRYDINFDVALKADEFRGKKGDFVAAGQVPLQAKAEVAAAMPKAAPKIQAKGDWLVVDMPGESQAVFNRKTGLLEQLRVKGEMLLSPESDLPGIEFNPNVCFTDDRTVWQSPNMKKDIAAGLNDFVRKNGTVSVVDAPAGMVRIKAECDYLANGHEYGFRHIAYYTILSDGTIQVDNDVRKLDLAVSSMQMRIGARLPLKKAFDRVEYAALGPYENYKTRRTSGRFGHYKADAESMKGRYVRPQESGNRGDLEWMAMQNKKGVGLMIISDETGNGSVMGHTAQEMKQVRHWSALPQSDRWILRYDAALSVLNKQPNLDFADRYPFSYTIRLLDGSEPVETRAARRVPAGVKYEISNTQALKMDGKVIELPCISEKASVEFSGLKESKYVDTLLTTQSATAAFISNKANDPWVIVDLGAAQKIRAVTILNRMDGGMKHAKNLHVWVSSDKQKWKQVFQGEEAQKDWTISVNPAKEARYVKVGLVGDRVTFSLKGIKIFGEAK</sequence>
<dbReference type="PROSITE" id="PS50022">
    <property type="entry name" value="FA58C_3"/>
    <property type="match status" value="1"/>
</dbReference>
<dbReference type="InterPro" id="IPR032312">
    <property type="entry name" value="LacZ_4"/>
</dbReference>
<evidence type="ECO:0000256" key="6">
    <source>
        <dbReference type="ARBA" id="ARBA00032230"/>
    </source>
</evidence>
<dbReference type="Gene3D" id="2.60.40.10">
    <property type="entry name" value="Immunoglobulins"/>
    <property type="match status" value="2"/>
</dbReference>
<dbReference type="Gene3D" id="2.60.120.260">
    <property type="entry name" value="Galactose-binding domain-like"/>
    <property type="match status" value="2"/>
</dbReference>
<dbReference type="Pfam" id="PF00703">
    <property type="entry name" value="Glyco_hydro_2"/>
    <property type="match status" value="1"/>
</dbReference>
<evidence type="ECO:0000256" key="7">
    <source>
        <dbReference type="SAM" id="SignalP"/>
    </source>
</evidence>
<dbReference type="Pfam" id="PF02836">
    <property type="entry name" value="Glyco_hydro_2_C"/>
    <property type="match status" value="1"/>
</dbReference>
<dbReference type="SUPFAM" id="SSF74650">
    <property type="entry name" value="Galactose mutarotase-like"/>
    <property type="match status" value="1"/>
</dbReference>
<gene>
    <name evidence="9" type="primary">lacZ_11</name>
    <name evidence="9" type="ORF">PDESU_02132</name>
</gene>
<name>A0A6C2U111_PONDE</name>
<keyword evidence="5" id="KW-0326">Glycosidase</keyword>
<comment type="similarity">
    <text evidence="2">Belongs to the glycosyl hydrolase 2 family.</text>
</comment>
<dbReference type="Gene3D" id="2.70.98.10">
    <property type="match status" value="1"/>
</dbReference>
<organism evidence="9 10">
    <name type="scientific">Pontiella desulfatans</name>
    <dbReference type="NCBI Taxonomy" id="2750659"/>
    <lineage>
        <taxon>Bacteria</taxon>
        <taxon>Pseudomonadati</taxon>
        <taxon>Kiritimatiellota</taxon>
        <taxon>Kiritimatiellia</taxon>
        <taxon>Kiritimatiellales</taxon>
        <taxon>Pontiellaceae</taxon>
        <taxon>Pontiella</taxon>
    </lineage>
</organism>